<reference evidence="1" key="1">
    <citation type="submission" date="2014-11" db="EMBL/GenBank/DDBJ databases">
        <authorList>
            <person name="Amaro Gonzalez C."/>
        </authorList>
    </citation>
    <scope>NUCLEOTIDE SEQUENCE</scope>
</reference>
<organism evidence="1">
    <name type="scientific">Anguilla anguilla</name>
    <name type="common">European freshwater eel</name>
    <name type="synonym">Muraena anguilla</name>
    <dbReference type="NCBI Taxonomy" id="7936"/>
    <lineage>
        <taxon>Eukaryota</taxon>
        <taxon>Metazoa</taxon>
        <taxon>Chordata</taxon>
        <taxon>Craniata</taxon>
        <taxon>Vertebrata</taxon>
        <taxon>Euteleostomi</taxon>
        <taxon>Actinopterygii</taxon>
        <taxon>Neopterygii</taxon>
        <taxon>Teleostei</taxon>
        <taxon>Anguilliformes</taxon>
        <taxon>Anguillidae</taxon>
        <taxon>Anguilla</taxon>
    </lineage>
</organism>
<dbReference type="AlphaFoldDB" id="A0A0E9Q2G7"/>
<dbReference type="EMBL" id="GBXM01098294">
    <property type="protein sequence ID" value="JAH10283.1"/>
    <property type="molecule type" value="Transcribed_RNA"/>
</dbReference>
<reference evidence="1" key="2">
    <citation type="journal article" date="2015" name="Fish Shellfish Immunol.">
        <title>Early steps in the European eel (Anguilla anguilla)-Vibrio vulnificus interaction in the gills: Role of the RtxA13 toxin.</title>
        <authorList>
            <person name="Callol A."/>
            <person name="Pajuelo D."/>
            <person name="Ebbesson L."/>
            <person name="Teles M."/>
            <person name="MacKenzie S."/>
            <person name="Amaro C."/>
        </authorList>
    </citation>
    <scope>NUCLEOTIDE SEQUENCE</scope>
</reference>
<name>A0A0E9Q2G7_ANGAN</name>
<protein>
    <submittedName>
        <fullName evidence="1">Uncharacterized protein</fullName>
    </submittedName>
</protein>
<evidence type="ECO:0000313" key="1">
    <source>
        <dbReference type="EMBL" id="JAH10283.1"/>
    </source>
</evidence>
<accession>A0A0E9Q2G7</accession>
<proteinExistence type="predicted"/>
<sequence>MDVDDDVVVPTVGCMCRGLKRPACCACWWCLLDIKKF</sequence>